<dbReference type="EC" id="2.1.1.-" evidence="4"/>
<dbReference type="Pfam" id="PF00856">
    <property type="entry name" value="SET"/>
    <property type="match status" value="1"/>
</dbReference>
<dbReference type="InterPro" id="IPR050600">
    <property type="entry name" value="SETD3_SETD6_MTase"/>
</dbReference>
<dbReference type="GO" id="GO:0016279">
    <property type="term" value="F:protein-lysine N-methyltransferase activity"/>
    <property type="evidence" value="ECO:0007669"/>
    <property type="project" value="UniProtKB-UniRule"/>
</dbReference>
<evidence type="ECO:0000313" key="8">
    <source>
        <dbReference type="Proteomes" id="UP001431209"/>
    </source>
</evidence>
<reference evidence="7 8" key="1">
    <citation type="submission" date="2024-03" db="EMBL/GenBank/DDBJ databases">
        <title>The Acrasis kona genome and developmental transcriptomes reveal deep origins of eukaryotic multicellular pathways.</title>
        <authorList>
            <person name="Sheikh S."/>
            <person name="Fu C.-J."/>
            <person name="Brown M.W."/>
            <person name="Baldauf S.L."/>
        </authorList>
    </citation>
    <scope>NUCLEOTIDE SEQUENCE [LARGE SCALE GENOMIC DNA]</scope>
    <source>
        <strain evidence="7 8">ATCC MYA-3509</strain>
    </source>
</reference>
<comment type="similarity">
    <text evidence="4">Belongs to the class V-like SAM-binding methyltransferase superfamily. Histone-lysine methyltransferase family. SETD6 subfamily.</text>
</comment>
<evidence type="ECO:0000256" key="2">
    <source>
        <dbReference type="ARBA" id="ARBA00022679"/>
    </source>
</evidence>
<sequence>MKQKQQVSHNGSNKRFRPNQKYDKTLDYLNSWMEKKGITWKQSIIVRKDASGHSVFATRDLKEDEIVCTVPKTAILSRKTSPLRDIIDEEELAGGMALTLCLMYEMTLKKKSEWWPYLQSLPQVVDLPMYWDEQALTHLEGTCLDPSTIVEENALLLEDYQSIIKPLFRKHAIFNEGKYMNFESYRRAAGLVASRAFSVDDFHDLSMVPLCDIFNHKSGSENVHMECQAEVCLECGSEDHVEHDAPTHDEHVANVKSISMTTNSDIKCKSELFNVYEDLSNVDLLLKYGYAHENNPFDVVSIKPDVIHNAIHDKKWFDKNRWEYWLSIKNTKLEEEEEENEEEDDGDEEDEELHCEFNAEGKPNHTLLLLLCIMFAKKEQYASWKNVKKLIQHVKSQAVTKQMKEACVIMAKERLSIYKDSLDEDLEGLQDKHLPSRHKWSLIIKVCEKRILHKVVEE</sequence>
<dbReference type="CDD" id="cd10527">
    <property type="entry name" value="SET_LSMT"/>
    <property type="match status" value="1"/>
</dbReference>
<gene>
    <name evidence="7" type="ORF">AKO1_014856</name>
</gene>
<keyword evidence="3 4" id="KW-0949">S-adenosyl-L-methionine</keyword>
<dbReference type="InterPro" id="IPR036464">
    <property type="entry name" value="Rubisco_LSMT_subst-bd_sf"/>
</dbReference>
<dbReference type="InterPro" id="IPR015353">
    <property type="entry name" value="Rubisco_LSMT_subst-bd"/>
</dbReference>
<feature type="domain" description="SET" evidence="5">
    <location>
        <begin position="52"/>
        <end position="276"/>
    </location>
</feature>
<dbReference type="InterPro" id="IPR011383">
    <property type="entry name" value="N-lys_methylase_SETD6"/>
</dbReference>
<protein>
    <recommendedName>
        <fullName evidence="4">N-lysine methyltransferase</fullName>
        <ecNumber evidence="4">2.1.1.-</ecNumber>
    </recommendedName>
</protein>
<dbReference type="Proteomes" id="UP001431209">
    <property type="component" value="Unassembled WGS sequence"/>
</dbReference>
<dbReference type="AlphaFoldDB" id="A0AAW2Z2G9"/>
<keyword evidence="4" id="KW-0539">Nucleus</keyword>
<evidence type="ECO:0000259" key="5">
    <source>
        <dbReference type="Pfam" id="PF00856"/>
    </source>
</evidence>
<keyword evidence="2 4" id="KW-0808">Transferase</keyword>
<organism evidence="7 8">
    <name type="scientific">Acrasis kona</name>
    <dbReference type="NCBI Taxonomy" id="1008807"/>
    <lineage>
        <taxon>Eukaryota</taxon>
        <taxon>Discoba</taxon>
        <taxon>Heterolobosea</taxon>
        <taxon>Tetramitia</taxon>
        <taxon>Eutetramitia</taxon>
        <taxon>Acrasidae</taxon>
        <taxon>Acrasis</taxon>
    </lineage>
</organism>
<accession>A0AAW2Z2G9</accession>
<dbReference type="Gene3D" id="3.90.1410.10">
    <property type="entry name" value="set domain protein methyltransferase, domain 1"/>
    <property type="match status" value="1"/>
</dbReference>
<proteinExistence type="inferred from homology"/>
<dbReference type="PANTHER" id="PTHR13271:SF34">
    <property type="entry name" value="N-LYSINE METHYLTRANSFERASE SETD6"/>
    <property type="match status" value="1"/>
</dbReference>
<evidence type="ECO:0000256" key="3">
    <source>
        <dbReference type="ARBA" id="ARBA00022691"/>
    </source>
</evidence>
<dbReference type="InterPro" id="IPR001214">
    <property type="entry name" value="SET_dom"/>
</dbReference>
<comment type="function">
    <text evidence="4">Protein-lysine N-methyltransferase.</text>
</comment>
<evidence type="ECO:0000259" key="6">
    <source>
        <dbReference type="Pfam" id="PF09273"/>
    </source>
</evidence>
<evidence type="ECO:0000256" key="1">
    <source>
        <dbReference type="ARBA" id="ARBA00022603"/>
    </source>
</evidence>
<keyword evidence="8" id="KW-1185">Reference proteome</keyword>
<name>A0AAW2Z2G9_9EUKA</name>
<comment type="caution">
    <text evidence="7">The sequence shown here is derived from an EMBL/GenBank/DDBJ whole genome shotgun (WGS) entry which is preliminary data.</text>
</comment>
<evidence type="ECO:0000313" key="7">
    <source>
        <dbReference type="EMBL" id="KAL0483188.1"/>
    </source>
</evidence>
<keyword evidence="1 4" id="KW-0489">Methyltransferase</keyword>
<dbReference type="SUPFAM" id="SSF82199">
    <property type="entry name" value="SET domain"/>
    <property type="match status" value="1"/>
</dbReference>
<dbReference type="EMBL" id="JAOPGA020000945">
    <property type="protein sequence ID" value="KAL0483188.1"/>
    <property type="molecule type" value="Genomic_DNA"/>
</dbReference>
<dbReference type="Gene3D" id="3.90.1420.10">
    <property type="entry name" value="Rubisco LSMT, substrate-binding domain"/>
    <property type="match status" value="1"/>
</dbReference>
<dbReference type="PANTHER" id="PTHR13271">
    <property type="entry name" value="UNCHARACTERIZED PUTATIVE METHYLTRANSFERASE"/>
    <property type="match status" value="1"/>
</dbReference>
<dbReference type="PIRSF" id="PIRSF011771">
    <property type="entry name" value="RMS1_SET"/>
    <property type="match status" value="1"/>
</dbReference>
<evidence type="ECO:0000256" key="4">
    <source>
        <dbReference type="PIRNR" id="PIRNR011771"/>
    </source>
</evidence>
<dbReference type="GO" id="GO:0032259">
    <property type="term" value="P:methylation"/>
    <property type="evidence" value="ECO:0007669"/>
    <property type="project" value="UniProtKB-KW"/>
</dbReference>
<dbReference type="GO" id="GO:0005634">
    <property type="term" value="C:nucleus"/>
    <property type="evidence" value="ECO:0007669"/>
    <property type="project" value="UniProtKB-SubCell"/>
</dbReference>
<dbReference type="Pfam" id="PF09273">
    <property type="entry name" value="Rubis-subs-bind"/>
    <property type="match status" value="1"/>
</dbReference>
<feature type="domain" description="Rubisco LSMT substrate-binding" evidence="6">
    <location>
        <begin position="366"/>
        <end position="452"/>
    </location>
</feature>
<dbReference type="InterPro" id="IPR046341">
    <property type="entry name" value="SET_dom_sf"/>
</dbReference>
<comment type="subcellular location">
    <subcellularLocation>
        <location evidence="4">Nucleus</location>
    </subcellularLocation>
</comment>